<dbReference type="InterPro" id="IPR015267">
    <property type="entry name" value="PPP4R2"/>
</dbReference>
<protein>
    <submittedName>
        <fullName evidence="3">Uncharacterized protein</fullName>
    </submittedName>
</protein>
<dbReference type="PANTHER" id="PTHR16487">
    <property type="entry name" value="PPP4R2-RELATED PROTEIN"/>
    <property type="match status" value="1"/>
</dbReference>
<dbReference type="GO" id="GO:0030289">
    <property type="term" value="C:protein phosphatase 4 complex"/>
    <property type="evidence" value="ECO:0007669"/>
    <property type="project" value="InterPro"/>
</dbReference>
<evidence type="ECO:0000256" key="1">
    <source>
        <dbReference type="ARBA" id="ARBA00009207"/>
    </source>
</evidence>
<reference evidence="3" key="1">
    <citation type="submission" date="2014-11" db="EMBL/GenBank/DDBJ databases">
        <authorList>
            <person name="Otto D Thomas"/>
            <person name="Naeem Raeece"/>
        </authorList>
    </citation>
    <scope>NUCLEOTIDE SEQUENCE</scope>
</reference>
<feature type="region of interest" description="Disordered" evidence="2">
    <location>
        <begin position="169"/>
        <end position="228"/>
    </location>
</feature>
<dbReference type="GO" id="GO:0005737">
    <property type="term" value="C:cytoplasm"/>
    <property type="evidence" value="ECO:0007669"/>
    <property type="project" value="TreeGrafter"/>
</dbReference>
<dbReference type="EMBL" id="CDMZ01000743">
    <property type="protein sequence ID" value="CEM20602.1"/>
    <property type="molecule type" value="Genomic_DNA"/>
</dbReference>
<sequence>MECDTSESRQGAVQEAHLKRTAEAIRAFALCLAKTPHSDPPAETGQVIREVATTGTLAPQYPWRHFKLCLAMHMERLLRQMYGEEQEKAKEKEFQRGLQYANSQAEAFFVEVGAMANVLMEFPAPPFTLKRLCEILSTPKRYANARKMCNALGKVVCVTSVLPVDEHHPLAPSSVQGNENGSVGPHGPVPVDVRGPSSSSAAAEGAATGGETGADDQRVGQKRKLEGT</sequence>
<dbReference type="VEuPathDB" id="CryptoDB:Cvel_19425"/>
<comment type="similarity">
    <text evidence="1">Belongs to the PPP4R2 family.</text>
</comment>
<evidence type="ECO:0000313" key="3">
    <source>
        <dbReference type="EMBL" id="CEM20602.1"/>
    </source>
</evidence>
<dbReference type="GO" id="GO:0005634">
    <property type="term" value="C:nucleus"/>
    <property type="evidence" value="ECO:0007669"/>
    <property type="project" value="TreeGrafter"/>
</dbReference>
<accession>A0A0G4FYS8</accession>
<proteinExistence type="inferred from homology"/>
<dbReference type="AlphaFoldDB" id="A0A0G4FYS8"/>
<feature type="compositionally biased region" description="Basic and acidic residues" evidence="2">
    <location>
        <begin position="215"/>
        <end position="228"/>
    </location>
</feature>
<dbReference type="PANTHER" id="PTHR16487:SF0">
    <property type="entry name" value="PROTEIN PHOSPHATASE 4 REGULATORY SUBUNIT 2-RELATED"/>
    <property type="match status" value="1"/>
</dbReference>
<name>A0A0G4FYS8_9ALVE</name>
<feature type="compositionally biased region" description="Low complexity" evidence="2">
    <location>
        <begin position="197"/>
        <end position="206"/>
    </location>
</feature>
<dbReference type="GO" id="GO:0019888">
    <property type="term" value="F:protein phosphatase regulator activity"/>
    <property type="evidence" value="ECO:0007669"/>
    <property type="project" value="InterPro"/>
</dbReference>
<dbReference type="Pfam" id="PF09184">
    <property type="entry name" value="PPP4R2"/>
    <property type="match status" value="1"/>
</dbReference>
<organism evidence="3">
    <name type="scientific">Chromera velia CCMP2878</name>
    <dbReference type="NCBI Taxonomy" id="1169474"/>
    <lineage>
        <taxon>Eukaryota</taxon>
        <taxon>Sar</taxon>
        <taxon>Alveolata</taxon>
        <taxon>Colpodellida</taxon>
        <taxon>Chromeraceae</taxon>
        <taxon>Chromera</taxon>
    </lineage>
</organism>
<evidence type="ECO:0000256" key="2">
    <source>
        <dbReference type="SAM" id="MobiDB-lite"/>
    </source>
</evidence>
<gene>
    <name evidence="3" type="ORF">Cvel_19425</name>
</gene>